<evidence type="ECO:0000313" key="2">
    <source>
        <dbReference type="Proteomes" id="UP000010471"/>
    </source>
</evidence>
<dbReference type="HOGENOM" id="CLU_2394656_0_0_3"/>
<keyword evidence="2" id="KW-1185">Reference proteome</keyword>
<protein>
    <submittedName>
        <fullName evidence="1">Uncharacterized protein</fullName>
    </submittedName>
</protein>
<evidence type="ECO:0000313" key="1">
    <source>
        <dbReference type="EMBL" id="AFZ16299.1"/>
    </source>
</evidence>
<dbReference type="Proteomes" id="UP000010471">
    <property type="component" value="Chromosome"/>
</dbReference>
<dbReference type="RefSeq" id="WP_015180463.1">
    <property type="nucleotide sequence ID" value="NC_019738.1"/>
</dbReference>
<dbReference type="eggNOG" id="ENOG5034ABP">
    <property type="taxonomic scope" value="Bacteria"/>
</dbReference>
<name>K9W959_9CYAN</name>
<sequence length="95" mass="10842">MNMLLTRQQAKAQKRNAKRLGQLLKDARTELEQSLAVLEDTAIEDGGWGILELSCSQDAYSRMGQILAIADKWEQCNHFEIDEKLSQIESKIYQS</sequence>
<proteinExistence type="predicted"/>
<reference evidence="1 2" key="1">
    <citation type="submission" date="2012-06" db="EMBL/GenBank/DDBJ databases">
        <title>Finished chromosome of genome of Microcoleus sp. PCC 7113.</title>
        <authorList>
            <consortium name="US DOE Joint Genome Institute"/>
            <person name="Gugger M."/>
            <person name="Coursin T."/>
            <person name="Rippka R."/>
            <person name="Tandeau De Marsac N."/>
            <person name="Huntemann M."/>
            <person name="Wei C.-L."/>
            <person name="Han J."/>
            <person name="Detter J.C."/>
            <person name="Han C."/>
            <person name="Tapia R."/>
            <person name="Chen A."/>
            <person name="Kyrpides N."/>
            <person name="Mavromatis K."/>
            <person name="Markowitz V."/>
            <person name="Szeto E."/>
            <person name="Ivanova N."/>
            <person name="Pagani I."/>
            <person name="Pati A."/>
            <person name="Goodwin L."/>
            <person name="Nordberg H.P."/>
            <person name="Cantor M.N."/>
            <person name="Hua S.X."/>
            <person name="Woyke T."/>
            <person name="Kerfeld C.A."/>
        </authorList>
    </citation>
    <scope>NUCLEOTIDE SEQUENCE [LARGE SCALE GENOMIC DNA]</scope>
    <source>
        <strain evidence="1 2">PCC 7113</strain>
    </source>
</reference>
<dbReference type="EMBL" id="CP003630">
    <property type="protein sequence ID" value="AFZ16299.1"/>
    <property type="molecule type" value="Genomic_DNA"/>
</dbReference>
<gene>
    <name evidence="1" type="ORF">Mic7113_0377</name>
</gene>
<dbReference type="KEGG" id="mic:Mic7113_0377"/>
<accession>K9W959</accession>
<organism evidence="1 2">
    <name type="scientific">Allocoleopsis franciscana PCC 7113</name>
    <dbReference type="NCBI Taxonomy" id="1173027"/>
    <lineage>
        <taxon>Bacteria</taxon>
        <taxon>Bacillati</taxon>
        <taxon>Cyanobacteriota</taxon>
        <taxon>Cyanophyceae</taxon>
        <taxon>Coleofasciculales</taxon>
        <taxon>Coleofasciculaceae</taxon>
        <taxon>Allocoleopsis</taxon>
        <taxon>Allocoleopsis franciscana</taxon>
    </lineage>
</organism>
<dbReference type="AlphaFoldDB" id="K9W959"/>